<dbReference type="Proteomes" id="UP000270296">
    <property type="component" value="Unassembled WGS sequence"/>
</dbReference>
<keyword evidence="3" id="KW-1185">Reference proteome</keyword>
<dbReference type="WBParaSite" id="SBAD_0001253601-mRNA-1">
    <property type="protein sequence ID" value="SBAD_0001253601-mRNA-1"/>
    <property type="gene ID" value="SBAD_0001253601"/>
</dbReference>
<proteinExistence type="predicted"/>
<organism evidence="4">
    <name type="scientific">Soboliphyme baturini</name>
    <dbReference type="NCBI Taxonomy" id="241478"/>
    <lineage>
        <taxon>Eukaryota</taxon>
        <taxon>Metazoa</taxon>
        <taxon>Ecdysozoa</taxon>
        <taxon>Nematoda</taxon>
        <taxon>Enoplea</taxon>
        <taxon>Dorylaimia</taxon>
        <taxon>Dioctophymatida</taxon>
        <taxon>Dioctophymatoidea</taxon>
        <taxon>Soboliphymatidae</taxon>
        <taxon>Soboliphyme</taxon>
    </lineage>
</organism>
<dbReference type="EMBL" id="UZAM01017043">
    <property type="protein sequence ID" value="VDP45732.1"/>
    <property type="molecule type" value="Genomic_DNA"/>
</dbReference>
<evidence type="ECO:0000313" key="4">
    <source>
        <dbReference type="WBParaSite" id="SBAD_0001253601-mRNA-1"/>
    </source>
</evidence>
<feature type="region of interest" description="Disordered" evidence="1">
    <location>
        <begin position="54"/>
        <end position="73"/>
    </location>
</feature>
<protein>
    <submittedName>
        <fullName evidence="2 4">Uncharacterized protein</fullName>
    </submittedName>
</protein>
<sequence>MNEMTEEELAMVINDDAKAARSKTASTLLIRLSFINEEQTHDVSCLSESPITSRTSARLVARPMPTTAETPPHSDIVYINRTTSSDLKEESENTMALFGFDAAGSHY</sequence>
<accession>A0A183J8D3</accession>
<evidence type="ECO:0000313" key="3">
    <source>
        <dbReference type="Proteomes" id="UP000270296"/>
    </source>
</evidence>
<reference evidence="2 3" key="2">
    <citation type="submission" date="2018-11" db="EMBL/GenBank/DDBJ databases">
        <authorList>
            <consortium name="Pathogen Informatics"/>
        </authorList>
    </citation>
    <scope>NUCLEOTIDE SEQUENCE [LARGE SCALE GENOMIC DNA]</scope>
</reference>
<name>A0A183J8D3_9BILA</name>
<evidence type="ECO:0000313" key="2">
    <source>
        <dbReference type="EMBL" id="VDP45732.1"/>
    </source>
</evidence>
<dbReference type="AlphaFoldDB" id="A0A183J8D3"/>
<gene>
    <name evidence="2" type="ORF">SBAD_LOCUS12130</name>
</gene>
<reference evidence="4" key="1">
    <citation type="submission" date="2016-06" db="UniProtKB">
        <authorList>
            <consortium name="WormBaseParasite"/>
        </authorList>
    </citation>
    <scope>IDENTIFICATION</scope>
</reference>
<evidence type="ECO:0000256" key="1">
    <source>
        <dbReference type="SAM" id="MobiDB-lite"/>
    </source>
</evidence>